<protein>
    <submittedName>
        <fullName evidence="2">Outer membrane beta-barrel protein</fullName>
    </submittedName>
</protein>
<feature type="domain" description="Outer membrane protein beta-barrel" evidence="1">
    <location>
        <begin position="290"/>
        <end position="657"/>
    </location>
</feature>
<evidence type="ECO:0000313" key="3">
    <source>
        <dbReference type="Proteomes" id="UP000421283"/>
    </source>
</evidence>
<gene>
    <name evidence="2" type="ORF">F7D31_15535</name>
</gene>
<reference evidence="3" key="1">
    <citation type="submission" date="2019-09" db="EMBL/GenBank/DDBJ databases">
        <title>Distinct polysaccharide growth profiles of human intestinal Prevotella copri isolates.</title>
        <authorList>
            <person name="Fehlner-Peach H."/>
            <person name="Magnabosco C."/>
            <person name="Raghavan V."/>
            <person name="Scher J.U."/>
            <person name="Tett A."/>
            <person name="Cox L.M."/>
            <person name="Gottsegen C."/>
            <person name="Watters A."/>
            <person name="Wiltshire- Gordon J.D."/>
            <person name="Segata N."/>
            <person name="Bonneau R."/>
            <person name="Littman D.R."/>
        </authorList>
    </citation>
    <scope>NUCLEOTIDE SEQUENCE [LARGE SCALE GENOMIC DNA]</scope>
    <source>
        <strain evidence="3">iAU3127</strain>
    </source>
</reference>
<sequence length="680" mass="78387">MKHLRLLFLLILVFVGIKMCASNNCDTIPTQQLNEIIIKSNKPHIKDENGILVVNLTEIVKDKPVSNILEALGYMPGVTNNNGMIWLTGASNVTIIVNGELTNMPLQNLYQLLYTTPVDRLKNVEIMYSAPAKYHVNGAVINVVLNSPKPLDGLQGQLRTGYNQVHYCSYGGALSATYAIKDWTFDLNYGLSRTKSWGHEHTFSNHLLNGTYTMIEDDMHRIGNNWANTIYTSMGWKSLKLTYNGQIVSDSKIRSLYVGSLGRFNNNYNFESPINYHNIALRYETPIGMTVGGDYTYYNENREQFLSQNFTDLLNSTNSQIINCFHLYVDQEHLLKKWKLNYGVEYQRSIDHSLQVYQSVEMGKFKNTLNEDVVSVYVGTERSFDWGLSFNISSKGEFCHNNYQNNWSFIPQLGVTYHKNPKSIFQVNLSSQRIYPLYWELHGGTNYINNYIVSIGNTSLLPYVNYSTQFNYIFKQKYVATLYFQYDDKATVWLPYQSPNTQNLIYQTINMNYKRLVGINLHCPFNIGDVWNVTTTANFFNQREKASHFHDISFDNDKWIFYGKFNSSLKFSKNSPISLSVDFSYISPSLQGIANMSSMWKADAGAKWLFGRKLCCELDLKVDDIFNQWSPTMTINDKGQDYKMKVFDMTSNLKLTFIWRFNGFKPKDYSIDTSRFGTGK</sequence>
<dbReference type="AlphaFoldDB" id="A0AA91A812"/>
<dbReference type="InterPro" id="IPR041700">
    <property type="entry name" value="OMP_b-brl_3"/>
</dbReference>
<dbReference type="EMBL" id="VZAP01000196">
    <property type="protein sequence ID" value="MQO94037.1"/>
    <property type="molecule type" value="Genomic_DNA"/>
</dbReference>
<dbReference type="Proteomes" id="UP000421283">
    <property type="component" value="Unassembled WGS sequence"/>
</dbReference>
<dbReference type="Pfam" id="PF14905">
    <property type="entry name" value="OMP_b-brl_3"/>
    <property type="match status" value="1"/>
</dbReference>
<comment type="caution">
    <text evidence="2">The sequence shown here is derived from an EMBL/GenBank/DDBJ whole genome shotgun (WGS) entry which is preliminary data.</text>
</comment>
<name>A0AA91A812_9BACT</name>
<dbReference type="SUPFAM" id="SSF56935">
    <property type="entry name" value="Porins"/>
    <property type="match status" value="1"/>
</dbReference>
<dbReference type="RefSeq" id="WP_153140027.1">
    <property type="nucleotide sequence ID" value="NZ_VZAP01000196.1"/>
</dbReference>
<organism evidence="2 3">
    <name type="scientific">Segatella copri</name>
    <dbReference type="NCBI Taxonomy" id="165179"/>
    <lineage>
        <taxon>Bacteria</taxon>
        <taxon>Pseudomonadati</taxon>
        <taxon>Bacteroidota</taxon>
        <taxon>Bacteroidia</taxon>
        <taxon>Bacteroidales</taxon>
        <taxon>Prevotellaceae</taxon>
        <taxon>Segatella</taxon>
    </lineage>
</organism>
<evidence type="ECO:0000259" key="1">
    <source>
        <dbReference type="Pfam" id="PF14905"/>
    </source>
</evidence>
<proteinExistence type="predicted"/>
<evidence type="ECO:0000313" key="2">
    <source>
        <dbReference type="EMBL" id="MQO94037.1"/>
    </source>
</evidence>
<accession>A0AA91A812</accession>